<name>A0ABX0G876_9RHOB</name>
<sequence>MDVKTARPINSGRLVWCPACDLGLMRRALTPEELRESYDISAYYTHGQSHFPEVRASLAERVLVKLAWLTDRGRMMDADRLLTLQPQPGRVLDIGCGGGDFVAGLAAPGRALFGVEPDPQAREVAAGRGVVV</sequence>
<protein>
    <submittedName>
        <fullName evidence="1">Class I SAM-dependent methyltransferase</fullName>
    </submittedName>
</protein>
<keyword evidence="2" id="KW-1185">Reference proteome</keyword>
<keyword evidence="1" id="KW-0808">Transferase</keyword>
<dbReference type="GO" id="GO:0032259">
    <property type="term" value="P:methylation"/>
    <property type="evidence" value="ECO:0007669"/>
    <property type="project" value="UniProtKB-KW"/>
</dbReference>
<dbReference type="Pfam" id="PF13489">
    <property type="entry name" value="Methyltransf_23"/>
    <property type="match status" value="1"/>
</dbReference>
<evidence type="ECO:0000313" key="1">
    <source>
        <dbReference type="EMBL" id="NHB77058.1"/>
    </source>
</evidence>
<accession>A0ABX0G876</accession>
<dbReference type="GO" id="GO:0008168">
    <property type="term" value="F:methyltransferase activity"/>
    <property type="evidence" value="ECO:0007669"/>
    <property type="project" value="UniProtKB-KW"/>
</dbReference>
<dbReference type="Proteomes" id="UP001515660">
    <property type="component" value="Unassembled WGS sequence"/>
</dbReference>
<reference evidence="1 2" key="1">
    <citation type="journal article" date="2022" name="Microorganisms">
        <title>Genome Sequence and Characterization of a Xanthorhodopsin-Containing, Aerobic Anoxygenic Phototrophic Rhodobacter Species, Isolated from Mesophilic Conditions at Yellowstone National Park.</title>
        <authorList>
            <person name="Kyndt J.A."/>
            <person name="Robertson S."/>
            <person name="Shoffstall I.B."/>
            <person name="Ramaley R.F."/>
            <person name="Meyer T.E."/>
        </authorList>
    </citation>
    <scope>NUCLEOTIDE SEQUENCE [LARGE SCALE GENOMIC DNA]</scope>
    <source>
        <strain evidence="1 2">M37P</strain>
    </source>
</reference>
<proteinExistence type="predicted"/>
<dbReference type="Gene3D" id="3.40.50.150">
    <property type="entry name" value="Vaccinia Virus protein VP39"/>
    <property type="match status" value="1"/>
</dbReference>
<dbReference type="InterPro" id="IPR029063">
    <property type="entry name" value="SAM-dependent_MTases_sf"/>
</dbReference>
<organism evidence="1 2">
    <name type="scientific">Rhodobacter calidifons</name>
    <dbReference type="NCBI Taxonomy" id="2715277"/>
    <lineage>
        <taxon>Bacteria</taxon>
        <taxon>Pseudomonadati</taxon>
        <taxon>Pseudomonadota</taxon>
        <taxon>Alphaproteobacteria</taxon>
        <taxon>Rhodobacterales</taxon>
        <taxon>Rhodobacter group</taxon>
        <taxon>Rhodobacter</taxon>
    </lineage>
</organism>
<keyword evidence="1" id="KW-0489">Methyltransferase</keyword>
<dbReference type="SUPFAM" id="SSF53335">
    <property type="entry name" value="S-adenosyl-L-methionine-dependent methyltransferases"/>
    <property type="match status" value="1"/>
</dbReference>
<evidence type="ECO:0000313" key="2">
    <source>
        <dbReference type="Proteomes" id="UP001515660"/>
    </source>
</evidence>
<dbReference type="EMBL" id="JAANHS010000006">
    <property type="protein sequence ID" value="NHB77058.1"/>
    <property type="molecule type" value="Genomic_DNA"/>
</dbReference>
<gene>
    <name evidence="1" type="ORF">G8O29_09935</name>
</gene>
<comment type="caution">
    <text evidence="1">The sequence shown here is derived from an EMBL/GenBank/DDBJ whole genome shotgun (WGS) entry which is preliminary data.</text>
</comment>